<sequence length="157" mass="18748">MKINHLTSSEEQLMNIIWKMNSCYMREIVEHYPDPKPHPNTISTFMKILVEKEFLTTEKEGRIFKYHVAVPFEDYKKFQLKNFLHNYFEGSGNEMLKMMIDEKYLNPADFNQFFEIKTMVVPVQETAEPEVKDPISDFVDELTAEKKKKKSKKKKKK</sequence>
<keyword evidence="4" id="KW-0804">Transcription</keyword>
<evidence type="ECO:0000256" key="3">
    <source>
        <dbReference type="ARBA" id="ARBA00023125"/>
    </source>
</evidence>
<dbReference type="Proteomes" id="UP000831460">
    <property type="component" value="Chromosome"/>
</dbReference>
<dbReference type="InterPro" id="IPR005650">
    <property type="entry name" value="BlaI_family"/>
</dbReference>
<protein>
    <submittedName>
        <fullName evidence="5">BlaI/MecI/CopY family transcriptional regulator</fullName>
    </submittedName>
</protein>
<comment type="similarity">
    <text evidence="1">Belongs to the BlaI transcriptional regulatory family.</text>
</comment>
<name>A0ABY4BQE8_9FLAO</name>
<reference evidence="5 6" key="1">
    <citation type="submission" date="2022-03" db="EMBL/GenBank/DDBJ databases">
        <title>Chryseobacterium sp. isolated from particulate matters in swine house.</title>
        <authorList>
            <person name="Won M."/>
            <person name="Kim S.-J."/>
            <person name="Kwon S.-W."/>
        </authorList>
    </citation>
    <scope>NUCLEOTIDE SEQUENCE [LARGE SCALE GENOMIC DNA]</scope>
    <source>
        <strain evidence="5 6">SC2-2</strain>
    </source>
</reference>
<dbReference type="InterPro" id="IPR036388">
    <property type="entry name" value="WH-like_DNA-bd_sf"/>
</dbReference>
<dbReference type="Pfam" id="PF03965">
    <property type="entry name" value="Penicillinase_R"/>
    <property type="match status" value="1"/>
</dbReference>
<keyword evidence="2" id="KW-0805">Transcription regulation</keyword>
<dbReference type="SUPFAM" id="SSF46785">
    <property type="entry name" value="Winged helix' DNA-binding domain"/>
    <property type="match status" value="1"/>
</dbReference>
<evidence type="ECO:0000256" key="4">
    <source>
        <dbReference type="ARBA" id="ARBA00023163"/>
    </source>
</evidence>
<evidence type="ECO:0000313" key="5">
    <source>
        <dbReference type="EMBL" id="UOE39943.1"/>
    </source>
</evidence>
<keyword evidence="6" id="KW-1185">Reference proteome</keyword>
<gene>
    <name evidence="5" type="ORF">MTP09_08380</name>
</gene>
<dbReference type="EMBL" id="CP094532">
    <property type="protein sequence ID" value="UOE39943.1"/>
    <property type="molecule type" value="Genomic_DNA"/>
</dbReference>
<evidence type="ECO:0000313" key="6">
    <source>
        <dbReference type="Proteomes" id="UP000831460"/>
    </source>
</evidence>
<keyword evidence="3" id="KW-0238">DNA-binding</keyword>
<dbReference type="InterPro" id="IPR036390">
    <property type="entry name" value="WH_DNA-bd_sf"/>
</dbReference>
<dbReference type="Gene3D" id="1.10.10.10">
    <property type="entry name" value="Winged helix-like DNA-binding domain superfamily/Winged helix DNA-binding domain"/>
    <property type="match status" value="1"/>
</dbReference>
<proteinExistence type="inferred from homology"/>
<accession>A0ABY4BQE8</accession>
<evidence type="ECO:0000256" key="1">
    <source>
        <dbReference type="ARBA" id="ARBA00011046"/>
    </source>
</evidence>
<evidence type="ECO:0000256" key="2">
    <source>
        <dbReference type="ARBA" id="ARBA00023015"/>
    </source>
</evidence>
<dbReference type="RefSeq" id="WP_243547876.1">
    <property type="nucleotide sequence ID" value="NZ_CP094532.1"/>
</dbReference>
<organism evidence="5 6">
    <name type="scientific">Chryseobacterium suipulveris</name>
    <dbReference type="NCBI Taxonomy" id="2929800"/>
    <lineage>
        <taxon>Bacteria</taxon>
        <taxon>Pseudomonadati</taxon>
        <taxon>Bacteroidota</taxon>
        <taxon>Flavobacteriia</taxon>
        <taxon>Flavobacteriales</taxon>
        <taxon>Weeksellaceae</taxon>
        <taxon>Chryseobacterium group</taxon>
        <taxon>Chryseobacterium</taxon>
    </lineage>
</organism>